<evidence type="ECO:0000259" key="14">
    <source>
        <dbReference type="Pfam" id="PF03958"/>
    </source>
</evidence>
<keyword evidence="8" id="KW-0472">Membrane</keyword>
<protein>
    <submittedName>
        <fullName evidence="16">Type II secretion system secretin GspD</fullName>
    </submittedName>
</protein>
<dbReference type="InterPro" id="IPR005644">
    <property type="entry name" value="NolW-like"/>
</dbReference>
<keyword evidence="7" id="KW-0653">Protein transport</keyword>
<accession>A0ABV4TXJ5</accession>
<evidence type="ECO:0000256" key="8">
    <source>
        <dbReference type="ARBA" id="ARBA00023136"/>
    </source>
</evidence>
<keyword evidence="4" id="KW-1134">Transmembrane beta strand</keyword>
<evidence type="ECO:0000259" key="13">
    <source>
        <dbReference type="Pfam" id="PF00263"/>
    </source>
</evidence>
<dbReference type="NCBIfam" id="TIGR02517">
    <property type="entry name" value="type_II_gspD"/>
    <property type="match status" value="1"/>
</dbReference>
<keyword evidence="6 12" id="KW-0732">Signal</keyword>
<comment type="subcellular location">
    <subcellularLocation>
        <location evidence="1 10">Cell outer membrane</location>
    </subcellularLocation>
</comment>
<dbReference type="Pfam" id="PF00263">
    <property type="entry name" value="Secretin"/>
    <property type="match status" value="1"/>
</dbReference>
<sequence length="644" mass="69483">MRTLLVTVAAVLALCAGGVGTAQAKVNFDFENADIRAVIQAVAEFTGRNFLVDPRVEGKVTVVAPTALTEKEAYKVFQSVLEVNGYVTVQGEGVTKIVPQEEGKHRAIGVDKGAEGDQMVTQVVRLDHVSAQRMVPILRPLVPPYGHLVAYPDTASLILTDRASNIDRLVQIIERLDQKTETGELEVIPLSNASAKELADMFGRLYSGKGGDQGKGRVAVLADPRTNSLIVRAKKAIRDEIANLAKDLDAPTGTGGNTHVIYLQNADAEEMVKVLESTISEKKKGGQQQGGAGAVAGVTIKADPQTNALVVRASKSDYRTIQQVVEKLDVRRLQVYVEGLIAEVSADQAREFGIQWQAADNLDGGTGVIGGTSFTVGDSIQATTQNPLGIGAGLSVGYVNGTLTLPGGTEIINMAGLLRALQSRTSTNVLSTPNLLTMDNEQAEIVVGQNVPFVTGSYSSTDSGTAVQNPFQTIERKDVGLTLRITPQITEGSAIKMKIYQEVSSVAQKGEAQDIVTRKRSLETTVVAENDRMIVLGGLIQTDNQKNVQEVPLLGRIPILGNLFRYERRSKRKTNLMIFLRPRIIRGPGDMAKPTRRKYGYIEKLQKTEGLDQKKTPPPLKQWERITPKKDLPSGSENGDGSAE</sequence>
<feature type="domain" description="Type II/III secretion system secretin-like" evidence="13">
    <location>
        <begin position="420"/>
        <end position="586"/>
    </location>
</feature>
<reference evidence="16 17" key="1">
    <citation type="submission" date="2024-08" db="EMBL/GenBank/DDBJ databases">
        <title>Whole-genome sequencing of halo(alkali)philic microorganisms from hypersaline lakes.</title>
        <authorList>
            <person name="Sorokin D.Y."/>
            <person name="Merkel A.Y."/>
            <person name="Messina E."/>
            <person name="Yakimov M."/>
        </authorList>
    </citation>
    <scope>NUCLEOTIDE SEQUENCE [LARGE SCALE GENOMIC DNA]</scope>
    <source>
        <strain evidence="16 17">Cl-TMA</strain>
    </source>
</reference>
<evidence type="ECO:0000256" key="2">
    <source>
        <dbReference type="ARBA" id="ARBA00006980"/>
    </source>
</evidence>
<evidence type="ECO:0000256" key="11">
    <source>
        <dbReference type="SAM" id="MobiDB-lite"/>
    </source>
</evidence>
<evidence type="ECO:0000256" key="9">
    <source>
        <dbReference type="ARBA" id="ARBA00023237"/>
    </source>
</evidence>
<evidence type="ECO:0000256" key="7">
    <source>
        <dbReference type="ARBA" id="ARBA00022927"/>
    </source>
</evidence>
<evidence type="ECO:0000256" key="6">
    <source>
        <dbReference type="ARBA" id="ARBA00022729"/>
    </source>
</evidence>
<evidence type="ECO:0000313" key="16">
    <source>
        <dbReference type="EMBL" id="MFA9462047.1"/>
    </source>
</evidence>
<dbReference type="EMBL" id="JBGUAW010000010">
    <property type="protein sequence ID" value="MFA9462047.1"/>
    <property type="molecule type" value="Genomic_DNA"/>
</dbReference>
<keyword evidence="3 10" id="KW-0813">Transport</keyword>
<name>A0ABV4TXJ5_9GAMM</name>
<feature type="region of interest" description="Disordered" evidence="11">
    <location>
        <begin position="604"/>
        <end position="644"/>
    </location>
</feature>
<dbReference type="Gene3D" id="3.30.1370.120">
    <property type="match status" value="3"/>
</dbReference>
<dbReference type="Proteomes" id="UP001575181">
    <property type="component" value="Unassembled WGS sequence"/>
</dbReference>
<feature type="signal peptide" evidence="12">
    <location>
        <begin position="1"/>
        <end position="24"/>
    </location>
</feature>
<dbReference type="PRINTS" id="PR00811">
    <property type="entry name" value="BCTERIALGSPD"/>
</dbReference>
<keyword evidence="17" id="KW-1185">Reference proteome</keyword>
<dbReference type="PANTHER" id="PTHR30332:SF24">
    <property type="entry name" value="SECRETIN GSPD-RELATED"/>
    <property type="match status" value="1"/>
</dbReference>
<dbReference type="InterPro" id="IPR001775">
    <property type="entry name" value="GspD/PilQ"/>
</dbReference>
<evidence type="ECO:0000256" key="12">
    <source>
        <dbReference type="SAM" id="SignalP"/>
    </source>
</evidence>
<comment type="similarity">
    <text evidence="2">Belongs to the bacterial secretin family. GSP D subfamily.</text>
</comment>
<organism evidence="16 17">
    <name type="scientific">Thiohalorhabdus methylotrophus</name>
    <dbReference type="NCBI Taxonomy" id="3242694"/>
    <lineage>
        <taxon>Bacteria</taxon>
        <taxon>Pseudomonadati</taxon>
        <taxon>Pseudomonadota</taxon>
        <taxon>Gammaproteobacteria</taxon>
        <taxon>Thiohalorhabdales</taxon>
        <taxon>Thiohalorhabdaceae</taxon>
        <taxon>Thiohalorhabdus</taxon>
    </lineage>
</organism>
<feature type="chain" id="PRO_5045454657" evidence="12">
    <location>
        <begin position="25"/>
        <end position="644"/>
    </location>
</feature>
<feature type="domain" description="GspD-like N0" evidence="15">
    <location>
        <begin position="29"/>
        <end position="97"/>
    </location>
</feature>
<dbReference type="Pfam" id="PF21305">
    <property type="entry name" value="type_II_gspD_N0"/>
    <property type="match status" value="1"/>
</dbReference>
<evidence type="ECO:0000256" key="5">
    <source>
        <dbReference type="ARBA" id="ARBA00022692"/>
    </source>
</evidence>
<feature type="domain" description="NolW-like" evidence="14">
    <location>
        <begin position="121"/>
        <end position="179"/>
    </location>
</feature>
<evidence type="ECO:0000256" key="10">
    <source>
        <dbReference type="RuleBase" id="RU004004"/>
    </source>
</evidence>
<keyword evidence="9" id="KW-0998">Cell outer membrane</keyword>
<dbReference type="InterPro" id="IPR049371">
    <property type="entry name" value="GspD-like_N0"/>
</dbReference>
<evidence type="ECO:0000259" key="15">
    <source>
        <dbReference type="Pfam" id="PF21305"/>
    </source>
</evidence>
<dbReference type="InterPro" id="IPR004846">
    <property type="entry name" value="T2SS/T3SS_dom"/>
</dbReference>
<feature type="compositionally biased region" description="Polar residues" evidence="11">
    <location>
        <begin position="635"/>
        <end position="644"/>
    </location>
</feature>
<gene>
    <name evidence="16" type="primary">gspD</name>
    <name evidence="16" type="ORF">ACERLL_14585</name>
</gene>
<feature type="compositionally biased region" description="Basic and acidic residues" evidence="11">
    <location>
        <begin position="604"/>
        <end position="615"/>
    </location>
</feature>
<evidence type="ECO:0000256" key="3">
    <source>
        <dbReference type="ARBA" id="ARBA00022448"/>
    </source>
</evidence>
<evidence type="ECO:0000256" key="1">
    <source>
        <dbReference type="ARBA" id="ARBA00004442"/>
    </source>
</evidence>
<dbReference type="InterPro" id="IPR050810">
    <property type="entry name" value="Bact_Secretion_Sys_Channel"/>
</dbReference>
<evidence type="ECO:0000313" key="17">
    <source>
        <dbReference type="Proteomes" id="UP001575181"/>
    </source>
</evidence>
<proteinExistence type="inferred from homology"/>
<dbReference type="PANTHER" id="PTHR30332">
    <property type="entry name" value="PROBABLE GENERAL SECRETION PATHWAY PROTEIN D"/>
    <property type="match status" value="1"/>
</dbReference>
<dbReference type="Pfam" id="PF03958">
    <property type="entry name" value="Secretin_N"/>
    <property type="match status" value="3"/>
</dbReference>
<comment type="caution">
    <text evidence="16">The sequence shown here is derived from an EMBL/GenBank/DDBJ whole genome shotgun (WGS) entry which is preliminary data.</text>
</comment>
<evidence type="ECO:0000256" key="4">
    <source>
        <dbReference type="ARBA" id="ARBA00022452"/>
    </source>
</evidence>
<feature type="domain" description="NolW-like" evidence="14">
    <location>
        <begin position="258"/>
        <end position="334"/>
    </location>
</feature>
<keyword evidence="5" id="KW-0812">Transmembrane</keyword>
<dbReference type="InterPro" id="IPR013356">
    <property type="entry name" value="T2SS_GspD"/>
</dbReference>
<feature type="domain" description="NolW-like" evidence="14">
    <location>
        <begin position="186"/>
        <end position="251"/>
    </location>
</feature>
<dbReference type="InterPro" id="IPR038591">
    <property type="entry name" value="NolW-like_sf"/>
</dbReference>
<feature type="compositionally biased region" description="Basic and acidic residues" evidence="11">
    <location>
        <begin position="622"/>
        <end position="632"/>
    </location>
</feature>
<dbReference type="RefSeq" id="WP_373656834.1">
    <property type="nucleotide sequence ID" value="NZ_JBGUAW010000010.1"/>
</dbReference>